<dbReference type="CTD" id="6753369"/>
<dbReference type="PRINTS" id="PR00237">
    <property type="entry name" value="GPCRRHODOPSN"/>
</dbReference>
<dbReference type="PANTHER" id="PTHR24249">
    <property type="entry name" value="HISTAMINE RECEPTOR-RELATED G-PROTEIN COUPLED RECEPTOR"/>
    <property type="match status" value="1"/>
</dbReference>
<evidence type="ECO:0000256" key="7">
    <source>
        <dbReference type="ARBA" id="ARBA00023170"/>
    </source>
</evidence>
<evidence type="ECO:0000259" key="10">
    <source>
        <dbReference type="PROSITE" id="PS50262"/>
    </source>
</evidence>
<gene>
    <name evidence="11" type="ORF">TRIADDRAFT_55895</name>
</gene>
<feature type="domain" description="G-protein coupled receptors family 1 profile" evidence="10">
    <location>
        <begin position="50"/>
        <end position="314"/>
    </location>
</feature>
<feature type="transmembrane region" description="Helical" evidence="9">
    <location>
        <begin position="151"/>
        <end position="175"/>
    </location>
</feature>
<dbReference type="HOGENOM" id="CLU_009579_5_0_1"/>
<organism evidence="11 12">
    <name type="scientific">Trichoplax adhaerens</name>
    <name type="common">Trichoplax reptans</name>
    <dbReference type="NCBI Taxonomy" id="10228"/>
    <lineage>
        <taxon>Eukaryota</taxon>
        <taxon>Metazoa</taxon>
        <taxon>Placozoa</taxon>
        <taxon>Uniplacotomia</taxon>
        <taxon>Trichoplacea</taxon>
        <taxon>Trichoplacidae</taxon>
        <taxon>Trichoplax</taxon>
    </lineage>
</organism>
<dbReference type="InterPro" id="IPR000276">
    <property type="entry name" value="GPCR_Rhodpsn"/>
</dbReference>
<dbReference type="RefSeq" id="XP_002112156.1">
    <property type="nucleotide sequence ID" value="XM_002112120.1"/>
</dbReference>
<evidence type="ECO:0000256" key="6">
    <source>
        <dbReference type="ARBA" id="ARBA00023136"/>
    </source>
</evidence>
<dbReference type="GO" id="GO:0007186">
    <property type="term" value="P:G protein-coupled receptor signaling pathway"/>
    <property type="evidence" value="ECO:0000318"/>
    <property type="project" value="GO_Central"/>
</dbReference>
<dbReference type="GO" id="GO:0005886">
    <property type="term" value="C:plasma membrane"/>
    <property type="evidence" value="ECO:0000318"/>
    <property type="project" value="GO_Central"/>
</dbReference>
<dbReference type="OrthoDB" id="10042731at2759"/>
<dbReference type="InterPro" id="IPR050569">
    <property type="entry name" value="TAAR"/>
</dbReference>
<comment type="subcellular location">
    <subcellularLocation>
        <location evidence="1">Cell membrane</location>
        <topology evidence="1">Multi-pass membrane protein</topology>
    </subcellularLocation>
</comment>
<evidence type="ECO:0000313" key="11">
    <source>
        <dbReference type="EMBL" id="EDV26123.1"/>
    </source>
</evidence>
<feature type="transmembrane region" description="Helical" evidence="9">
    <location>
        <begin position="108"/>
        <end position="131"/>
    </location>
</feature>
<dbReference type="GeneID" id="6753369"/>
<dbReference type="Gene3D" id="1.20.1070.10">
    <property type="entry name" value="Rhodopsin 7-helix transmembrane proteins"/>
    <property type="match status" value="1"/>
</dbReference>
<feature type="transmembrane region" description="Helical" evidence="9">
    <location>
        <begin position="66"/>
        <end position="88"/>
    </location>
</feature>
<name>B3RW60_TRIAD</name>
<dbReference type="PhylomeDB" id="B3RW60"/>
<dbReference type="Proteomes" id="UP000009022">
    <property type="component" value="Unassembled WGS sequence"/>
</dbReference>
<dbReference type="PANTHER" id="PTHR24249:SF372">
    <property type="entry name" value="G-PROTEIN COUPLED RECEPTORS FAMILY 1 PROFILE DOMAIN-CONTAINING PROTEIN"/>
    <property type="match status" value="1"/>
</dbReference>
<evidence type="ECO:0000256" key="3">
    <source>
        <dbReference type="ARBA" id="ARBA00022692"/>
    </source>
</evidence>
<proteinExistence type="predicted"/>
<evidence type="ECO:0000313" key="12">
    <source>
        <dbReference type="Proteomes" id="UP000009022"/>
    </source>
</evidence>
<keyword evidence="3 9" id="KW-0812">Transmembrane</keyword>
<feature type="transmembrane region" description="Helical" evidence="9">
    <location>
        <begin position="255"/>
        <end position="275"/>
    </location>
</feature>
<keyword evidence="8" id="KW-0807">Transducer</keyword>
<feature type="transmembrane region" description="Helical" evidence="9">
    <location>
        <begin position="38"/>
        <end position="59"/>
    </location>
</feature>
<keyword evidence="7" id="KW-0675">Receptor</keyword>
<reference evidence="11 12" key="1">
    <citation type="journal article" date="2008" name="Nature">
        <title>The Trichoplax genome and the nature of placozoans.</title>
        <authorList>
            <person name="Srivastava M."/>
            <person name="Begovic E."/>
            <person name="Chapman J."/>
            <person name="Putnam N.H."/>
            <person name="Hellsten U."/>
            <person name="Kawashima T."/>
            <person name="Kuo A."/>
            <person name="Mitros T."/>
            <person name="Salamov A."/>
            <person name="Carpenter M.L."/>
            <person name="Signorovitch A.Y."/>
            <person name="Moreno M.A."/>
            <person name="Kamm K."/>
            <person name="Grimwood J."/>
            <person name="Schmutz J."/>
            <person name="Shapiro H."/>
            <person name="Grigoriev I.V."/>
            <person name="Buss L.W."/>
            <person name="Schierwater B."/>
            <person name="Dellaporta S.L."/>
            <person name="Rokhsar D.S."/>
        </authorList>
    </citation>
    <scope>NUCLEOTIDE SEQUENCE [LARGE SCALE GENOMIC DNA]</scope>
    <source>
        <strain evidence="11 12">Grell-BS-1999</strain>
    </source>
</reference>
<dbReference type="GO" id="GO:0004930">
    <property type="term" value="F:G protein-coupled receptor activity"/>
    <property type="evidence" value="ECO:0000318"/>
    <property type="project" value="GO_Central"/>
</dbReference>
<dbReference type="PROSITE" id="PS50262">
    <property type="entry name" value="G_PROTEIN_RECEP_F1_2"/>
    <property type="match status" value="1"/>
</dbReference>
<keyword evidence="2" id="KW-1003">Cell membrane</keyword>
<keyword evidence="12" id="KW-1185">Reference proteome</keyword>
<dbReference type="SUPFAM" id="SSF81321">
    <property type="entry name" value="Family A G protein-coupled receptor-like"/>
    <property type="match status" value="1"/>
</dbReference>
<evidence type="ECO:0000256" key="2">
    <source>
        <dbReference type="ARBA" id="ARBA00022475"/>
    </source>
</evidence>
<dbReference type="Pfam" id="PF00001">
    <property type="entry name" value="7tm_1"/>
    <property type="match status" value="1"/>
</dbReference>
<evidence type="ECO:0000256" key="4">
    <source>
        <dbReference type="ARBA" id="ARBA00022989"/>
    </source>
</evidence>
<dbReference type="InterPro" id="IPR017452">
    <property type="entry name" value="GPCR_Rhodpsn_7TM"/>
</dbReference>
<dbReference type="AlphaFoldDB" id="B3RW60"/>
<feature type="transmembrane region" description="Helical" evidence="9">
    <location>
        <begin position="204"/>
        <end position="226"/>
    </location>
</feature>
<keyword evidence="6 9" id="KW-0472">Membrane</keyword>
<keyword evidence="4 9" id="KW-1133">Transmembrane helix</keyword>
<dbReference type="CDD" id="cd00637">
    <property type="entry name" value="7tm_classA_rhodopsin-like"/>
    <property type="match status" value="1"/>
</dbReference>
<dbReference type="eggNOG" id="KOG3656">
    <property type="taxonomic scope" value="Eukaryota"/>
</dbReference>
<dbReference type="InParanoid" id="B3RW60"/>
<protein>
    <recommendedName>
        <fullName evidence="10">G-protein coupled receptors family 1 profile domain-containing protein</fullName>
    </recommendedName>
</protein>
<dbReference type="KEGG" id="tad:TRIADDRAFT_55895"/>
<evidence type="ECO:0000256" key="8">
    <source>
        <dbReference type="ARBA" id="ARBA00023224"/>
    </source>
</evidence>
<evidence type="ECO:0000256" key="9">
    <source>
        <dbReference type="SAM" id="Phobius"/>
    </source>
</evidence>
<feature type="transmembrane region" description="Helical" evidence="9">
    <location>
        <begin position="295"/>
        <end position="316"/>
    </location>
</feature>
<accession>B3RW60</accession>
<evidence type="ECO:0000256" key="5">
    <source>
        <dbReference type="ARBA" id="ARBA00023040"/>
    </source>
</evidence>
<keyword evidence="5" id="KW-0297">G-protein coupled receptor</keyword>
<dbReference type="EMBL" id="DS985244">
    <property type="protein sequence ID" value="EDV26123.1"/>
    <property type="molecule type" value="Genomic_DNA"/>
</dbReference>
<sequence>MVNSSPYIRCLDARFYLKMNLSFIVYPPPSQLKIDASIVWSILLTAILVINITLLGIICAKSSLRILNNILVGSLCIANILFCVFYILPAKVILIGNSIIPFTNIYCQLSHTVFQLAFFCCINFHISSISLDKLINVALPFWYDQNRKYKLIMFAAILFTCWVLPTFMAFLPFMISWWRICPYFCVISERKADRILNLTIWHTFWPIFMFLMPTVITVTFYGRIFTIARNHDRRLRAGSLPSSERRIITRSGVKAAKTVIIIVGVYLLFQMPYHIFQVINVLDRDLSRAANKYNLREWLLFLASCNSVFSPIIYGCHDLHLRNALKSLSCFKPLKKLWKASS</sequence>
<evidence type="ECO:0000256" key="1">
    <source>
        <dbReference type="ARBA" id="ARBA00004651"/>
    </source>
</evidence>